<evidence type="ECO:0000256" key="1">
    <source>
        <dbReference type="ARBA" id="ARBA00022729"/>
    </source>
</evidence>
<evidence type="ECO:0000313" key="4">
    <source>
        <dbReference type="EMBL" id="OYP55856.1"/>
    </source>
</evidence>
<gene>
    <name evidence="4" type="ORF">CIK91_05860</name>
    <name evidence="3" type="ORF">PRRU23_13770</name>
</gene>
<reference evidence="3" key="2">
    <citation type="submission" date="2021-08" db="EMBL/GenBank/DDBJ databases">
        <title>Prevotella lacticifex sp. nov., isolated from rumen of cow.</title>
        <authorList>
            <person name="Shinkai T."/>
            <person name="Ikeyama N."/>
            <person name="Kumagai M."/>
            <person name="Ohmori H."/>
            <person name="Sakamoto M."/>
            <person name="Ohkuma M."/>
            <person name="Mitsumori M."/>
        </authorList>
    </citation>
    <scope>NUCLEOTIDE SEQUENCE</scope>
    <source>
        <strain evidence="3">DSM 11371</strain>
    </source>
</reference>
<dbReference type="CDD" id="cd16325">
    <property type="entry name" value="LolA"/>
    <property type="match status" value="1"/>
</dbReference>
<organism evidence="3 6">
    <name type="scientific">Segatella bryantii</name>
    <name type="common">Prevotella bryantii</name>
    <dbReference type="NCBI Taxonomy" id="77095"/>
    <lineage>
        <taxon>Bacteria</taxon>
        <taxon>Pseudomonadati</taxon>
        <taxon>Bacteroidota</taxon>
        <taxon>Bacteroidia</taxon>
        <taxon>Bacteroidales</taxon>
        <taxon>Prevotellaceae</taxon>
        <taxon>Segatella</taxon>
    </lineage>
</organism>
<dbReference type="InterPro" id="IPR029046">
    <property type="entry name" value="LolA/LolB/LppX"/>
</dbReference>
<name>A0AA37HXN8_SEGBR</name>
<dbReference type="InterPro" id="IPR004564">
    <property type="entry name" value="OM_lipoprot_carrier_LolA-like"/>
</dbReference>
<proteinExistence type="predicted"/>
<dbReference type="EMBL" id="BPTR01000001">
    <property type="protein sequence ID" value="GJG27677.1"/>
    <property type="molecule type" value="Genomic_DNA"/>
</dbReference>
<evidence type="ECO:0000313" key="6">
    <source>
        <dbReference type="Proteomes" id="UP000887043"/>
    </source>
</evidence>
<dbReference type="PANTHER" id="PTHR35869">
    <property type="entry name" value="OUTER-MEMBRANE LIPOPROTEIN CARRIER PROTEIN"/>
    <property type="match status" value="1"/>
</dbReference>
<evidence type="ECO:0000256" key="2">
    <source>
        <dbReference type="SAM" id="SignalP"/>
    </source>
</evidence>
<feature type="signal peptide" evidence="2">
    <location>
        <begin position="1"/>
        <end position="20"/>
    </location>
</feature>
<dbReference type="Proteomes" id="UP000887043">
    <property type="component" value="Unassembled WGS sequence"/>
</dbReference>
<feature type="chain" id="PRO_5041255118" evidence="2">
    <location>
        <begin position="21"/>
        <end position="205"/>
    </location>
</feature>
<dbReference type="PANTHER" id="PTHR35869:SF1">
    <property type="entry name" value="OUTER-MEMBRANE LIPOPROTEIN CARRIER PROTEIN"/>
    <property type="match status" value="1"/>
</dbReference>
<protein>
    <submittedName>
        <fullName evidence="4">Outer membrane lipoprotein carrier protein LolA</fullName>
    </submittedName>
</protein>
<evidence type="ECO:0000313" key="5">
    <source>
        <dbReference type="Proteomes" id="UP000216189"/>
    </source>
</evidence>
<comment type="caution">
    <text evidence="3">The sequence shown here is derived from an EMBL/GenBank/DDBJ whole genome shotgun (WGS) entry which is preliminary data.</text>
</comment>
<dbReference type="Gene3D" id="2.50.20.10">
    <property type="entry name" value="Lipoprotein localisation LolA/LolB/LppX"/>
    <property type="match status" value="1"/>
</dbReference>
<keyword evidence="4" id="KW-0449">Lipoprotein</keyword>
<dbReference type="EMBL" id="NPJF01000026">
    <property type="protein sequence ID" value="OYP55856.1"/>
    <property type="molecule type" value="Genomic_DNA"/>
</dbReference>
<sequence length="205" mass="22081">MKKIVLFVLLSMMAVTATFAQEAAFTQAVAKFKSAKTATANVTMTQHNAALTKNTTATGSLYMKDPDKVCISVNGGKDQLVMNGNTFTMVMKGRKHVANSKISAQFATFKSVFYSVLSGGKSDISKLSGVSVAQSGHNVLVTIVPVAANAKEKRRMMFSSFELVINKSTNALVSLSMKDRRGGYTKYAFTGFRFGGSVNDKVFNP</sequence>
<keyword evidence="1 2" id="KW-0732">Signal</keyword>
<keyword evidence="5" id="KW-1185">Reference proteome</keyword>
<dbReference type="Proteomes" id="UP000216189">
    <property type="component" value="Unassembled WGS sequence"/>
</dbReference>
<dbReference type="RefSeq" id="WP_006281338.1">
    <property type="nucleotide sequence ID" value="NZ_BPTR01000001.1"/>
</dbReference>
<dbReference type="Pfam" id="PF03548">
    <property type="entry name" value="LolA"/>
    <property type="match status" value="1"/>
</dbReference>
<dbReference type="GeneID" id="72479254"/>
<evidence type="ECO:0000313" key="3">
    <source>
        <dbReference type="EMBL" id="GJG27677.1"/>
    </source>
</evidence>
<accession>A0AA37HXN8</accession>
<reference evidence="4 5" key="1">
    <citation type="submission" date="2017-08" db="EMBL/GenBank/DDBJ databases">
        <title>Comparative genomics of non-oral Prevotella species.</title>
        <authorList>
            <person name="Accetto T."/>
            <person name="Nograsek B."/>
            <person name="Avgustin G."/>
        </authorList>
    </citation>
    <scope>NUCLEOTIDE SEQUENCE [LARGE SCALE GENOMIC DNA]</scope>
    <source>
        <strain evidence="4 5">TC1-1</strain>
    </source>
</reference>
<dbReference type="AlphaFoldDB" id="A0AA37HXN8"/>
<dbReference type="SUPFAM" id="SSF89392">
    <property type="entry name" value="Prokaryotic lipoproteins and lipoprotein localization factors"/>
    <property type="match status" value="1"/>
</dbReference>